<sequence>MRRVVEIPGDTGDEDDDPLSFPICAREISVMHLKNKINLKKQSEVYNERGNALNALYGFPWVWIYEVFSHLGKYAKNSLDSPLPIPRLLRWHTTKSDSIIEGDTFSTRGELQRCNCPHFTVENEEDEILGENNSNQPCENSVSSGQNNKDDNLFDEDYTTPTVDKDGVAVDVDEILPLAIVNEDLVAVDEYFAEEVNE</sequence>
<gene>
    <name evidence="2" type="ORF">H5410_055969</name>
</gene>
<reference evidence="2 3" key="1">
    <citation type="submission" date="2020-09" db="EMBL/GenBank/DDBJ databases">
        <title>De no assembly of potato wild relative species, Solanum commersonii.</title>
        <authorList>
            <person name="Cho K."/>
        </authorList>
    </citation>
    <scope>NUCLEOTIDE SEQUENCE [LARGE SCALE GENOMIC DNA]</scope>
    <source>
        <strain evidence="2">LZ3.2</strain>
        <tissue evidence="2">Leaf</tissue>
    </source>
</reference>
<feature type="compositionally biased region" description="Polar residues" evidence="1">
    <location>
        <begin position="131"/>
        <end position="147"/>
    </location>
</feature>
<dbReference type="OrthoDB" id="1303650at2759"/>
<evidence type="ECO:0000256" key="1">
    <source>
        <dbReference type="SAM" id="MobiDB-lite"/>
    </source>
</evidence>
<comment type="caution">
    <text evidence="2">The sequence shown here is derived from an EMBL/GenBank/DDBJ whole genome shotgun (WGS) entry which is preliminary data.</text>
</comment>
<feature type="region of interest" description="Disordered" evidence="1">
    <location>
        <begin position="131"/>
        <end position="160"/>
    </location>
</feature>
<evidence type="ECO:0000313" key="2">
    <source>
        <dbReference type="EMBL" id="KAG5575835.1"/>
    </source>
</evidence>
<dbReference type="Proteomes" id="UP000824120">
    <property type="component" value="Chromosome 11"/>
</dbReference>
<dbReference type="AlphaFoldDB" id="A0A9J5WJ00"/>
<dbReference type="EMBL" id="JACXVP010000011">
    <property type="protein sequence ID" value="KAG5575835.1"/>
    <property type="molecule type" value="Genomic_DNA"/>
</dbReference>
<keyword evidence="3" id="KW-1185">Reference proteome</keyword>
<protein>
    <submittedName>
        <fullName evidence="2">Uncharacterized protein</fullName>
    </submittedName>
</protein>
<organism evidence="2 3">
    <name type="scientific">Solanum commersonii</name>
    <name type="common">Commerson's wild potato</name>
    <name type="synonym">Commerson's nightshade</name>
    <dbReference type="NCBI Taxonomy" id="4109"/>
    <lineage>
        <taxon>Eukaryota</taxon>
        <taxon>Viridiplantae</taxon>
        <taxon>Streptophyta</taxon>
        <taxon>Embryophyta</taxon>
        <taxon>Tracheophyta</taxon>
        <taxon>Spermatophyta</taxon>
        <taxon>Magnoliopsida</taxon>
        <taxon>eudicotyledons</taxon>
        <taxon>Gunneridae</taxon>
        <taxon>Pentapetalae</taxon>
        <taxon>asterids</taxon>
        <taxon>lamiids</taxon>
        <taxon>Solanales</taxon>
        <taxon>Solanaceae</taxon>
        <taxon>Solanoideae</taxon>
        <taxon>Solaneae</taxon>
        <taxon>Solanum</taxon>
    </lineage>
</organism>
<evidence type="ECO:0000313" key="3">
    <source>
        <dbReference type="Proteomes" id="UP000824120"/>
    </source>
</evidence>
<proteinExistence type="predicted"/>
<name>A0A9J5WJ00_SOLCO</name>
<accession>A0A9J5WJ00</accession>